<dbReference type="PANTHER" id="PTHR13408">
    <property type="entry name" value="DNA-DIRECTED RNA POLYMERASE III"/>
    <property type="match status" value="1"/>
</dbReference>
<dbReference type="Pfam" id="PF05132">
    <property type="entry name" value="RNA_pol_Rpc4"/>
    <property type="match status" value="1"/>
</dbReference>
<comment type="caution">
    <text evidence="6">The sequence shown here is derived from an EMBL/GenBank/DDBJ whole genome shotgun (WGS) entry which is preliminary data.</text>
</comment>
<evidence type="ECO:0000256" key="5">
    <source>
        <dbReference type="SAM" id="MobiDB-lite"/>
    </source>
</evidence>
<evidence type="ECO:0000313" key="7">
    <source>
        <dbReference type="Proteomes" id="UP000797356"/>
    </source>
</evidence>
<keyword evidence="2 6" id="KW-0240">DNA-directed RNA polymerase</keyword>
<dbReference type="AlphaFoldDB" id="A0A8K0I654"/>
<sequence>MKNKSSDAPSIPVRKMKFVPKIPPRKPPKPAVVKTEPPETKDEVIDKELLAKLNRAKDYSHSYYPVTLPLRRPYSGNPEILDEKEFGEASASSSLDEAQINPAEELGLVVCISESDNIYYIGCLHFFTLEQWQKKREEPQMLFFQMPSTLPMVKKPAAEADAKDNIRQIARAMKGCKLEELPAGYMGKLMVYKSGKIKMKIGDALFDVSPGVKCVFAQDVAAINTKEKHCCILGEIDQRAVVTPDVDALLDQIDDVGSS</sequence>
<keyword evidence="4" id="KW-0539">Nucleus</keyword>
<accession>A0A8K0I654</accession>
<evidence type="ECO:0000313" key="6">
    <source>
        <dbReference type="EMBL" id="KAG1338098.1"/>
    </source>
</evidence>
<reference evidence="6" key="1">
    <citation type="journal article" date="2017" name="Gigascience">
        <title>The genome draft of coconut (Cocos nucifera).</title>
        <authorList>
            <person name="Xiao Y."/>
            <person name="Xu P."/>
            <person name="Fan H."/>
            <person name="Baudouin L."/>
            <person name="Xia W."/>
            <person name="Bocs S."/>
            <person name="Xu J."/>
            <person name="Li Q."/>
            <person name="Guo A."/>
            <person name="Zhou L."/>
            <person name="Li J."/>
            <person name="Wu Y."/>
            <person name="Ma Z."/>
            <person name="Armero A."/>
            <person name="Issali A.E."/>
            <person name="Liu N."/>
            <person name="Peng M."/>
            <person name="Yang Y."/>
        </authorList>
    </citation>
    <scope>NUCLEOTIDE SEQUENCE</scope>
    <source>
        <tissue evidence="6">Spear leaf of Hainan Tall coconut</tissue>
    </source>
</reference>
<comment type="subcellular location">
    <subcellularLocation>
        <location evidence="1">Nucleus</location>
    </subcellularLocation>
</comment>
<dbReference type="EMBL" id="CM017875">
    <property type="protein sequence ID" value="KAG1338098.1"/>
    <property type="molecule type" value="Genomic_DNA"/>
</dbReference>
<reference evidence="6" key="2">
    <citation type="submission" date="2019-07" db="EMBL/GenBank/DDBJ databases">
        <authorList>
            <person name="Yang Y."/>
            <person name="Bocs S."/>
            <person name="Baudouin L."/>
        </authorList>
    </citation>
    <scope>NUCLEOTIDE SEQUENCE</scope>
    <source>
        <tissue evidence="6">Spear leaf of Hainan Tall coconut</tissue>
    </source>
</reference>
<dbReference type="PANTHER" id="PTHR13408:SF0">
    <property type="entry name" value="DNA-DIRECTED RNA POLYMERASE III SUBUNIT RPC4"/>
    <property type="match status" value="1"/>
</dbReference>
<name>A0A8K0I654_COCNU</name>
<feature type="region of interest" description="Disordered" evidence="5">
    <location>
        <begin position="1"/>
        <end position="40"/>
    </location>
</feature>
<dbReference type="GO" id="GO:0042797">
    <property type="term" value="P:tRNA transcription by RNA polymerase III"/>
    <property type="evidence" value="ECO:0007669"/>
    <property type="project" value="TreeGrafter"/>
</dbReference>
<dbReference type="OrthoDB" id="747670at2759"/>
<evidence type="ECO:0000256" key="2">
    <source>
        <dbReference type="ARBA" id="ARBA00022478"/>
    </source>
</evidence>
<dbReference type="GO" id="GO:0003677">
    <property type="term" value="F:DNA binding"/>
    <property type="evidence" value="ECO:0007669"/>
    <property type="project" value="InterPro"/>
</dbReference>
<dbReference type="InterPro" id="IPR007811">
    <property type="entry name" value="RPC4"/>
</dbReference>
<gene>
    <name evidence="6" type="ORF">COCNU_04G004040</name>
</gene>
<keyword evidence="3" id="KW-0804">Transcription</keyword>
<protein>
    <submittedName>
        <fullName evidence="6">DNA-directed RNA polymerase III subunit RPC4</fullName>
    </submittedName>
</protein>
<evidence type="ECO:0000256" key="3">
    <source>
        <dbReference type="ARBA" id="ARBA00023163"/>
    </source>
</evidence>
<feature type="compositionally biased region" description="Basic residues" evidence="5">
    <location>
        <begin position="14"/>
        <end position="28"/>
    </location>
</feature>
<evidence type="ECO:0000256" key="4">
    <source>
        <dbReference type="ARBA" id="ARBA00023242"/>
    </source>
</evidence>
<keyword evidence="7" id="KW-1185">Reference proteome</keyword>
<proteinExistence type="predicted"/>
<dbReference type="GO" id="GO:0005666">
    <property type="term" value="C:RNA polymerase III complex"/>
    <property type="evidence" value="ECO:0007669"/>
    <property type="project" value="InterPro"/>
</dbReference>
<dbReference type="Proteomes" id="UP000797356">
    <property type="component" value="Chromosome 4"/>
</dbReference>
<evidence type="ECO:0000256" key="1">
    <source>
        <dbReference type="ARBA" id="ARBA00004123"/>
    </source>
</evidence>
<organism evidence="6 7">
    <name type="scientific">Cocos nucifera</name>
    <name type="common">Coconut palm</name>
    <dbReference type="NCBI Taxonomy" id="13894"/>
    <lineage>
        <taxon>Eukaryota</taxon>
        <taxon>Viridiplantae</taxon>
        <taxon>Streptophyta</taxon>
        <taxon>Embryophyta</taxon>
        <taxon>Tracheophyta</taxon>
        <taxon>Spermatophyta</taxon>
        <taxon>Magnoliopsida</taxon>
        <taxon>Liliopsida</taxon>
        <taxon>Arecaceae</taxon>
        <taxon>Arecoideae</taxon>
        <taxon>Cocoseae</taxon>
        <taxon>Attaleinae</taxon>
        <taxon>Cocos</taxon>
    </lineage>
</organism>